<dbReference type="PANTHER" id="PTHR43394:SF4">
    <property type="entry name" value="TOXIN SECRETION ABC TRANSPORTER ATP-BINDING PROTEIN"/>
    <property type="match status" value="1"/>
</dbReference>
<accession>A0A432MN55</accession>
<evidence type="ECO:0000313" key="11">
    <source>
        <dbReference type="Proteomes" id="UP000280296"/>
    </source>
</evidence>
<feature type="transmembrane region" description="Helical" evidence="7">
    <location>
        <begin position="201"/>
        <end position="220"/>
    </location>
</feature>
<dbReference type="InterPro" id="IPR003593">
    <property type="entry name" value="AAA+_ATPase"/>
</dbReference>
<gene>
    <name evidence="10" type="ORF">TsocGM_06620</name>
</gene>
<dbReference type="InterPro" id="IPR027417">
    <property type="entry name" value="P-loop_NTPase"/>
</dbReference>
<dbReference type="GO" id="GO:0015421">
    <property type="term" value="F:ABC-type oligopeptide transporter activity"/>
    <property type="evidence" value="ECO:0007669"/>
    <property type="project" value="TreeGrafter"/>
</dbReference>
<dbReference type="PROSITE" id="PS50893">
    <property type="entry name" value="ABC_TRANSPORTER_2"/>
    <property type="match status" value="1"/>
</dbReference>
<evidence type="ECO:0000256" key="6">
    <source>
        <dbReference type="ARBA" id="ARBA00023136"/>
    </source>
</evidence>
<dbReference type="Pfam" id="PF00664">
    <property type="entry name" value="ABC_membrane"/>
    <property type="match status" value="1"/>
</dbReference>
<feature type="domain" description="ABC transmembrane type-1" evidence="9">
    <location>
        <begin position="65"/>
        <end position="345"/>
    </location>
</feature>
<evidence type="ECO:0000256" key="2">
    <source>
        <dbReference type="ARBA" id="ARBA00022692"/>
    </source>
</evidence>
<dbReference type="InterPro" id="IPR039421">
    <property type="entry name" value="Type_1_exporter"/>
</dbReference>
<evidence type="ECO:0000313" key="10">
    <source>
        <dbReference type="EMBL" id="RUL88627.1"/>
    </source>
</evidence>
<keyword evidence="5 7" id="KW-1133">Transmembrane helix</keyword>
<dbReference type="OrthoDB" id="311344at2"/>
<organism evidence="10 11">
    <name type="scientific">Tautonia sociabilis</name>
    <dbReference type="NCBI Taxonomy" id="2080755"/>
    <lineage>
        <taxon>Bacteria</taxon>
        <taxon>Pseudomonadati</taxon>
        <taxon>Planctomycetota</taxon>
        <taxon>Planctomycetia</taxon>
        <taxon>Isosphaerales</taxon>
        <taxon>Isosphaeraceae</taxon>
        <taxon>Tautonia</taxon>
    </lineage>
</organism>
<evidence type="ECO:0000256" key="1">
    <source>
        <dbReference type="ARBA" id="ARBA00004651"/>
    </source>
</evidence>
<comment type="subcellular location">
    <subcellularLocation>
        <location evidence="1">Cell membrane</location>
        <topology evidence="1">Multi-pass membrane protein</topology>
    </subcellularLocation>
</comment>
<reference evidence="10 11" key="1">
    <citation type="submission" date="2018-12" db="EMBL/GenBank/DDBJ databases">
        <authorList>
            <person name="Toschakov S.V."/>
        </authorList>
    </citation>
    <scope>NUCLEOTIDE SEQUENCE [LARGE SCALE GENOMIC DNA]</scope>
    <source>
        <strain evidence="10 11">GM2012</strain>
    </source>
</reference>
<evidence type="ECO:0000259" key="9">
    <source>
        <dbReference type="PROSITE" id="PS50929"/>
    </source>
</evidence>
<dbReference type="GO" id="GO:0005524">
    <property type="term" value="F:ATP binding"/>
    <property type="evidence" value="ECO:0007669"/>
    <property type="project" value="UniProtKB-KW"/>
</dbReference>
<dbReference type="SUPFAM" id="SSF90123">
    <property type="entry name" value="ABC transporter transmembrane region"/>
    <property type="match status" value="1"/>
</dbReference>
<keyword evidence="3" id="KW-0547">Nucleotide-binding</keyword>
<proteinExistence type="predicted"/>
<dbReference type="EMBL" id="RYZH01000009">
    <property type="protein sequence ID" value="RUL88627.1"/>
    <property type="molecule type" value="Genomic_DNA"/>
</dbReference>
<keyword evidence="4 10" id="KW-0067">ATP-binding</keyword>
<feature type="transmembrane region" description="Helical" evidence="7">
    <location>
        <begin position="96"/>
        <end position="120"/>
    </location>
</feature>
<dbReference type="Proteomes" id="UP000280296">
    <property type="component" value="Unassembled WGS sequence"/>
</dbReference>
<name>A0A432MN55_9BACT</name>
<dbReference type="GO" id="GO:0016887">
    <property type="term" value="F:ATP hydrolysis activity"/>
    <property type="evidence" value="ECO:0007669"/>
    <property type="project" value="InterPro"/>
</dbReference>
<reference evidence="10 11" key="2">
    <citation type="submission" date="2019-01" db="EMBL/GenBank/DDBJ databases">
        <title>Tautonia sociabilis, a novel thermotolerant planctomycete of Isosphaeraceae family, isolated from a 4000 m deep subterranean habitat.</title>
        <authorList>
            <person name="Kovaleva O.L."/>
            <person name="Elcheninov A.G."/>
            <person name="Van Heerden E."/>
            <person name="Toshchakov S.V."/>
            <person name="Novikov A."/>
            <person name="Bonch-Osmolovskaya E.A."/>
            <person name="Kublanov I.V."/>
        </authorList>
    </citation>
    <scope>NUCLEOTIDE SEQUENCE [LARGE SCALE GENOMIC DNA]</scope>
    <source>
        <strain evidence="10 11">GM2012</strain>
    </source>
</reference>
<dbReference type="Gene3D" id="3.40.50.300">
    <property type="entry name" value="P-loop containing nucleotide triphosphate hydrolases"/>
    <property type="match status" value="1"/>
</dbReference>
<dbReference type="InterPro" id="IPR003439">
    <property type="entry name" value="ABC_transporter-like_ATP-bd"/>
</dbReference>
<evidence type="ECO:0000256" key="5">
    <source>
        <dbReference type="ARBA" id="ARBA00022989"/>
    </source>
</evidence>
<comment type="caution">
    <text evidence="10">The sequence shown here is derived from an EMBL/GenBank/DDBJ whole genome shotgun (WGS) entry which is preliminary data.</text>
</comment>
<evidence type="ECO:0000256" key="7">
    <source>
        <dbReference type="SAM" id="Phobius"/>
    </source>
</evidence>
<dbReference type="Gene3D" id="1.20.1560.10">
    <property type="entry name" value="ABC transporter type 1, transmembrane domain"/>
    <property type="match status" value="1"/>
</dbReference>
<sequence>MVLPLAPCNALRDPDADEPYRGRELLGRERAGGHGSGGDHHGHGPSPLKRLLGLLRLEVSRDLGLVVAYAVGVGILSLATPLAIEAVVTTVALNLLLQQLIVLTLILFGCLALAALLRVLQTYMVELVQRRLFVRVAADLAYRLPRVRIDAYDRSNGPELVNRFFDVMTVQKVAALLLLDGISVVLGAGIGLVVLAFYHPFLLGFDLVLLLSMTLIIWLLGRGAVTTSIQESIAKYQVAGGLEEIARVPLAYKVDGGADFAVDRTDAATRRYLSARRRHFVILMRQIVFALGLQAVASSALLGLGGYLVIREQLTLGQLVAAELIVATVLMSFTKLGKHLEAWYDLMAAIDKLGVLVDLPLERSDGEVHRETGVVGAALKVKDISYGYDPHHPVVRHLDLEIKPGERLAVIGPSGSGKSTLVDLIYGLRQPTSGTIELDGVNTRDLRLESLRAEVAVVKGLEVIEDTILENVRMGRLWLSLVDVRQALESAGLLEEVARLPDGMQTVLSSKGAPLSVGQTRRLMLARAIVGDPRLLVIDEGLDGLDLDARRRLMDTLFDRSAPWSLLIVSHSQEVVAQCDRVVILADGHVEHTLEPAPGRMRDIEGWLQEAGLCRLN</sequence>
<evidence type="ECO:0000259" key="8">
    <source>
        <dbReference type="PROSITE" id="PS50893"/>
    </source>
</evidence>
<keyword evidence="6 7" id="KW-0472">Membrane</keyword>
<protein>
    <submittedName>
        <fullName evidence="10">ABC transporter ATP-binding protein</fullName>
    </submittedName>
</protein>
<dbReference type="PROSITE" id="PS50929">
    <property type="entry name" value="ABC_TM1F"/>
    <property type="match status" value="1"/>
</dbReference>
<evidence type="ECO:0000256" key="4">
    <source>
        <dbReference type="ARBA" id="ARBA00022840"/>
    </source>
</evidence>
<keyword evidence="11" id="KW-1185">Reference proteome</keyword>
<dbReference type="PANTHER" id="PTHR43394">
    <property type="entry name" value="ATP-DEPENDENT PERMEASE MDL1, MITOCHONDRIAL"/>
    <property type="match status" value="1"/>
</dbReference>
<dbReference type="GO" id="GO:0005886">
    <property type="term" value="C:plasma membrane"/>
    <property type="evidence" value="ECO:0007669"/>
    <property type="project" value="UniProtKB-SubCell"/>
</dbReference>
<keyword evidence="2 7" id="KW-0812">Transmembrane</keyword>
<dbReference type="SUPFAM" id="SSF52540">
    <property type="entry name" value="P-loop containing nucleoside triphosphate hydrolases"/>
    <property type="match status" value="1"/>
</dbReference>
<evidence type="ECO:0000256" key="3">
    <source>
        <dbReference type="ARBA" id="ARBA00022741"/>
    </source>
</evidence>
<feature type="transmembrane region" description="Helical" evidence="7">
    <location>
        <begin position="287"/>
        <end position="310"/>
    </location>
</feature>
<dbReference type="SMART" id="SM00382">
    <property type="entry name" value="AAA"/>
    <property type="match status" value="1"/>
</dbReference>
<feature type="transmembrane region" description="Helical" evidence="7">
    <location>
        <begin position="173"/>
        <end position="195"/>
    </location>
</feature>
<feature type="transmembrane region" description="Helical" evidence="7">
    <location>
        <begin position="63"/>
        <end position="84"/>
    </location>
</feature>
<feature type="domain" description="ABC transporter" evidence="8">
    <location>
        <begin position="379"/>
        <end position="612"/>
    </location>
</feature>
<dbReference type="InterPro" id="IPR036640">
    <property type="entry name" value="ABC1_TM_sf"/>
</dbReference>
<dbReference type="InterPro" id="IPR011527">
    <property type="entry name" value="ABC1_TM_dom"/>
</dbReference>
<dbReference type="AlphaFoldDB" id="A0A432MN55"/>
<dbReference type="Pfam" id="PF00005">
    <property type="entry name" value="ABC_tran"/>
    <property type="match status" value="1"/>
</dbReference>